<evidence type="ECO:0000256" key="1">
    <source>
        <dbReference type="SAM" id="MobiDB-lite"/>
    </source>
</evidence>
<dbReference type="Pfam" id="PF01963">
    <property type="entry name" value="TraB_PrgY_gumN"/>
    <property type="match status" value="1"/>
</dbReference>
<accession>A0A2G5U2C2</accession>
<feature type="compositionally biased region" description="Polar residues" evidence="1">
    <location>
        <begin position="1"/>
        <end position="10"/>
    </location>
</feature>
<name>A0A2G5U2C2_9PELO</name>
<evidence type="ECO:0000313" key="3">
    <source>
        <dbReference type="Proteomes" id="UP000230233"/>
    </source>
</evidence>
<dbReference type="InterPro" id="IPR002816">
    <property type="entry name" value="TraB/PrgY/GumN_fam"/>
</dbReference>
<dbReference type="Proteomes" id="UP000230233">
    <property type="component" value="Chromosome IV"/>
</dbReference>
<dbReference type="AlphaFoldDB" id="A0A2G5U2C2"/>
<keyword evidence="3" id="KW-1185">Reference proteome</keyword>
<comment type="caution">
    <text evidence="2">The sequence shown here is derived from an EMBL/GenBank/DDBJ whole genome shotgun (WGS) entry which is preliminary data.</text>
</comment>
<gene>
    <name evidence="2" type="primary">Cni-F38A5.2</name>
    <name evidence="2" type="synonym">Cnig_chr_IV.g13578</name>
    <name evidence="2" type="ORF">B9Z55_013578</name>
</gene>
<dbReference type="CDD" id="cd14726">
    <property type="entry name" value="TraB_PrgY-like"/>
    <property type="match status" value="1"/>
</dbReference>
<dbReference type="OrthoDB" id="48306at2759"/>
<dbReference type="STRING" id="1611254.A0A2G5U2C2"/>
<dbReference type="InterPro" id="IPR046345">
    <property type="entry name" value="TraB_PrgY-like"/>
</dbReference>
<dbReference type="PANTHER" id="PTHR21530:SF7">
    <property type="entry name" value="TRAB DOMAIN-CONTAINING PROTEIN"/>
    <property type="match status" value="1"/>
</dbReference>
<dbReference type="EMBL" id="PDUG01000004">
    <property type="protein sequence ID" value="PIC33692.1"/>
    <property type="molecule type" value="Genomic_DNA"/>
</dbReference>
<evidence type="ECO:0000313" key="2">
    <source>
        <dbReference type="EMBL" id="PIC33692.1"/>
    </source>
</evidence>
<evidence type="ECO:0008006" key="4">
    <source>
        <dbReference type="Google" id="ProtNLM"/>
    </source>
</evidence>
<dbReference type="PANTHER" id="PTHR21530">
    <property type="entry name" value="PHEROMONE SHUTDOWN PROTEIN"/>
    <property type="match status" value="1"/>
</dbReference>
<protein>
    <recommendedName>
        <fullName evidence="4">TraB domain-containing protein</fullName>
    </recommendedName>
</protein>
<proteinExistence type="predicted"/>
<feature type="region of interest" description="Disordered" evidence="1">
    <location>
        <begin position="1"/>
        <end position="30"/>
    </location>
</feature>
<organism evidence="2 3">
    <name type="scientific">Caenorhabditis nigoni</name>
    <dbReference type="NCBI Taxonomy" id="1611254"/>
    <lineage>
        <taxon>Eukaryota</taxon>
        <taxon>Metazoa</taxon>
        <taxon>Ecdysozoa</taxon>
        <taxon>Nematoda</taxon>
        <taxon>Chromadorea</taxon>
        <taxon>Rhabditida</taxon>
        <taxon>Rhabditina</taxon>
        <taxon>Rhabditomorpha</taxon>
        <taxon>Rhabditoidea</taxon>
        <taxon>Rhabditidae</taxon>
        <taxon>Peloderinae</taxon>
        <taxon>Caenorhabditis</taxon>
    </lineage>
</organism>
<reference evidence="3" key="1">
    <citation type="submission" date="2017-10" db="EMBL/GenBank/DDBJ databases">
        <title>Rapid genome shrinkage in a self-fertile nematode reveals novel sperm competition proteins.</title>
        <authorList>
            <person name="Yin D."/>
            <person name="Schwarz E.M."/>
            <person name="Thomas C.G."/>
            <person name="Felde R.L."/>
            <person name="Korf I.F."/>
            <person name="Cutter A.D."/>
            <person name="Schartner C.M."/>
            <person name="Ralston E.J."/>
            <person name="Meyer B.J."/>
            <person name="Haag E.S."/>
        </authorList>
    </citation>
    <scope>NUCLEOTIDE SEQUENCE [LARGE SCALE GENOMIC DNA]</scope>
    <source>
        <strain evidence="3">JU1422</strain>
    </source>
</reference>
<sequence>MSESSSNLNPDGTEFPDPNDVPPPSEDQLTEEDLFRMRSLTINSKKGLVGGASETAEQSIISLADSTSNFDEHVGDDVELDYELEQAPEATEDGSVVNNPVCGGYHFGRKRDLNFVPNVNTVTVLKWPTNLSIPPYNPVLNDTDEAWKQAMLDSTVYLVGTAHFSKESQEDVSNTIRAVQPDFVMLELCPSRISIISMDEARLLSEAKDLNTQKIMQTMKQNGAIQGILHVLLLSMSAHVTRELSMAPGGEFRAAHRAAVATENCRVVLGDRPIQVTLQRALASLSVWQKIRFFFHVAFSHREKITAEEVERCKQKDLLEQLLAEMADDFPQLSQIFVEERDAYMTHALHMLVLRNAIEKRAQWLRGTTGQPYQPLTIVSVVGIGHTPGIVNKWNTNIDFDPLMVVPPPSLGTIVFGTTVRIVVWGSLGYLAYRGGRAIFNRVSTFIESRCVTSILLKFNTYFSPLVLFSYHLPSATTRSVAYNNRGSLSTGSV</sequence>